<name>A0A9D4KAQ7_DREPO</name>
<gene>
    <name evidence="1" type="ORF">DPMN_109521</name>
</gene>
<reference evidence="1" key="1">
    <citation type="journal article" date="2019" name="bioRxiv">
        <title>The Genome of the Zebra Mussel, Dreissena polymorpha: A Resource for Invasive Species Research.</title>
        <authorList>
            <person name="McCartney M.A."/>
            <person name="Auch B."/>
            <person name="Kono T."/>
            <person name="Mallez S."/>
            <person name="Zhang Y."/>
            <person name="Obille A."/>
            <person name="Becker A."/>
            <person name="Abrahante J.E."/>
            <person name="Garbe J."/>
            <person name="Badalamenti J.P."/>
            <person name="Herman A."/>
            <person name="Mangelson H."/>
            <person name="Liachko I."/>
            <person name="Sullivan S."/>
            <person name="Sone E.D."/>
            <person name="Koren S."/>
            <person name="Silverstein K.A.T."/>
            <person name="Beckman K.B."/>
            <person name="Gohl D.M."/>
        </authorList>
    </citation>
    <scope>NUCLEOTIDE SEQUENCE</scope>
    <source>
        <strain evidence="1">Duluth1</strain>
        <tissue evidence="1">Whole animal</tissue>
    </source>
</reference>
<organism evidence="1 2">
    <name type="scientific">Dreissena polymorpha</name>
    <name type="common">Zebra mussel</name>
    <name type="synonym">Mytilus polymorpha</name>
    <dbReference type="NCBI Taxonomy" id="45954"/>
    <lineage>
        <taxon>Eukaryota</taxon>
        <taxon>Metazoa</taxon>
        <taxon>Spiralia</taxon>
        <taxon>Lophotrochozoa</taxon>
        <taxon>Mollusca</taxon>
        <taxon>Bivalvia</taxon>
        <taxon>Autobranchia</taxon>
        <taxon>Heteroconchia</taxon>
        <taxon>Euheterodonta</taxon>
        <taxon>Imparidentia</taxon>
        <taxon>Neoheterodontei</taxon>
        <taxon>Myida</taxon>
        <taxon>Dreissenoidea</taxon>
        <taxon>Dreissenidae</taxon>
        <taxon>Dreissena</taxon>
    </lineage>
</organism>
<sequence length="60" mass="6899">MEGNWGKRVECTVGVYGGDNENTQSGERTHKIRMARRTPHPLHHHDPKFEFQKLVVCPGE</sequence>
<evidence type="ECO:0000313" key="1">
    <source>
        <dbReference type="EMBL" id="KAH3836151.1"/>
    </source>
</evidence>
<dbReference type="EMBL" id="JAIWYP010000004">
    <property type="protein sequence ID" value="KAH3836151.1"/>
    <property type="molecule type" value="Genomic_DNA"/>
</dbReference>
<protein>
    <submittedName>
        <fullName evidence="1">Uncharacterized protein</fullName>
    </submittedName>
</protein>
<dbReference type="Proteomes" id="UP000828390">
    <property type="component" value="Unassembled WGS sequence"/>
</dbReference>
<dbReference type="AlphaFoldDB" id="A0A9D4KAQ7"/>
<comment type="caution">
    <text evidence="1">The sequence shown here is derived from an EMBL/GenBank/DDBJ whole genome shotgun (WGS) entry which is preliminary data.</text>
</comment>
<accession>A0A9D4KAQ7</accession>
<proteinExistence type="predicted"/>
<reference evidence="1" key="2">
    <citation type="submission" date="2020-11" db="EMBL/GenBank/DDBJ databases">
        <authorList>
            <person name="McCartney M.A."/>
            <person name="Auch B."/>
            <person name="Kono T."/>
            <person name="Mallez S."/>
            <person name="Becker A."/>
            <person name="Gohl D.M."/>
            <person name="Silverstein K.A.T."/>
            <person name="Koren S."/>
            <person name="Bechman K.B."/>
            <person name="Herman A."/>
            <person name="Abrahante J.E."/>
            <person name="Garbe J."/>
        </authorList>
    </citation>
    <scope>NUCLEOTIDE SEQUENCE</scope>
    <source>
        <strain evidence="1">Duluth1</strain>
        <tissue evidence="1">Whole animal</tissue>
    </source>
</reference>
<evidence type="ECO:0000313" key="2">
    <source>
        <dbReference type="Proteomes" id="UP000828390"/>
    </source>
</evidence>
<keyword evidence="2" id="KW-1185">Reference proteome</keyword>